<dbReference type="Gene3D" id="6.10.250.600">
    <property type="match status" value="1"/>
</dbReference>
<dbReference type="PANTHER" id="PTHR42707">
    <property type="entry name" value="ACYL-COA DEHYDROGENASE"/>
    <property type="match status" value="1"/>
</dbReference>
<reference evidence="2" key="1">
    <citation type="submission" date="2022-01" db="EMBL/GenBank/DDBJ databases">
        <title>Pseudomonas sp. nov. isolated from Antarctic regolith.</title>
        <authorList>
            <person name="Novakova D."/>
            <person name="Sedlar K."/>
        </authorList>
    </citation>
    <scope>NUCLEOTIDE SEQUENCE</scope>
    <source>
        <strain evidence="2">P2647</strain>
    </source>
</reference>
<dbReference type="SUPFAM" id="SSF56645">
    <property type="entry name" value="Acyl-CoA dehydrogenase NM domain-like"/>
    <property type="match status" value="1"/>
</dbReference>
<accession>A0ABS9IF86</accession>
<dbReference type="InterPro" id="IPR041504">
    <property type="entry name" value="AidB_N"/>
</dbReference>
<evidence type="ECO:0000313" key="3">
    <source>
        <dbReference type="Proteomes" id="UP001162905"/>
    </source>
</evidence>
<dbReference type="Pfam" id="PF18158">
    <property type="entry name" value="AidB_N"/>
    <property type="match status" value="1"/>
</dbReference>
<dbReference type="Proteomes" id="UP001162905">
    <property type="component" value="Unassembled WGS sequence"/>
</dbReference>
<keyword evidence="3" id="KW-1185">Reference proteome</keyword>
<dbReference type="PANTHER" id="PTHR42707:SF3">
    <property type="entry name" value="ACYL-COA DEHYDROGENASE AIDB-RELATED"/>
    <property type="match status" value="1"/>
</dbReference>
<name>A0ABS9IF86_9PSED</name>
<gene>
    <name evidence="2" type="ORF">L4G47_26585</name>
</gene>
<dbReference type="InterPro" id="IPR009100">
    <property type="entry name" value="AcylCoA_DH/oxidase_NM_dom_sf"/>
</dbReference>
<dbReference type="InterPro" id="IPR052904">
    <property type="entry name" value="Acyl-CoA_dehydrogenase-like"/>
</dbReference>
<protein>
    <submittedName>
        <fullName evidence="2">DNA alkylation response protein</fullName>
    </submittedName>
</protein>
<comment type="caution">
    <text evidence="2">The sequence shown here is derived from an EMBL/GenBank/DDBJ whole genome shotgun (WGS) entry which is preliminary data.</text>
</comment>
<proteinExistence type="predicted"/>
<dbReference type="EMBL" id="JAKJXH010000073">
    <property type="protein sequence ID" value="MCF7545751.1"/>
    <property type="molecule type" value="Genomic_DNA"/>
</dbReference>
<feature type="domain" description="Adaptive response protein AidB N-terminal" evidence="1">
    <location>
        <begin position="14"/>
        <end position="163"/>
    </location>
</feature>
<evidence type="ECO:0000259" key="1">
    <source>
        <dbReference type="Pfam" id="PF18158"/>
    </source>
</evidence>
<feature type="non-terminal residue" evidence="2">
    <location>
        <position position="164"/>
    </location>
</feature>
<organism evidence="2 3">
    <name type="scientific">Pseudomonas petrae</name>
    <dbReference type="NCBI Taxonomy" id="2912190"/>
    <lineage>
        <taxon>Bacteria</taxon>
        <taxon>Pseudomonadati</taxon>
        <taxon>Pseudomonadota</taxon>
        <taxon>Gammaproteobacteria</taxon>
        <taxon>Pseudomonadales</taxon>
        <taxon>Pseudomonadaceae</taxon>
        <taxon>Pseudomonas</taxon>
    </lineage>
</organism>
<sequence>MNLHQFAETHEVTNQPPSLDGTNLYRIDLPLQEWSQRFGAGWAQNRIDAYGALAGGPLMEAGFLANQNKPVFASHDRYGHRIDLVEFHPAYHQLMQTAIEHGIPSLPWTDPREGAHVARAAMSYLHTQAEAGSGCPLTMTFASVPALRLQADLAETWLPKILAT</sequence>
<evidence type="ECO:0000313" key="2">
    <source>
        <dbReference type="EMBL" id="MCF7545751.1"/>
    </source>
</evidence>